<organism evidence="1 2">
    <name type="scientific">Pararcticibacter amylolyticus</name>
    <dbReference type="NCBI Taxonomy" id="2173175"/>
    <lineage>
        <taxon>Bacteria</taxon>
        <taxon>Pseudomonadati</taxon>
        <taxon>Bacteroidota</taxon>
        <taxon>Sphingobacteriia</taxon>
        <taxon>Sphingobacteriales</taxon>
        <taxon>Sphingobacteriaceae</taxon>
        <taxon>Pararcticibacter</taxon>
    </lineage>
</organism>
<dbReference type="RefSeq" id="WP_109414511.1">
    <property type="nucleotide sequence ID" value="NZ_QEAS01000002.1"/>
</dbReference>
<proteinExistence type="predicted"/>
<evidence type="ECO:0000313" key="1">
    <source>
        <dbReference type="EMBL" id="PWG82233.1"/>
    </source>
</evidence>
<accession>A0A2U2PLE7</accession>
<name>A0A2U2PLE7_9SPHI</name>
<keyword evidence="2" id="KW-1185">Reference proteome</keyword>
<dbReference type="Proteomes" id="UP000245647">
    <property type="component" value="Unassembled WGS sequence"/>
</dbReference>
<gene>
    <name evidence="1" type="ORF">DDR33_04265</name>
</gene>
<comment type="caution">
    <text evidence="1">The sequence shown here is derived from an EMBL/GenBank/DDBJ whole genome shotgun (WGS) entry which is preliminary data.</text>
</comment>
<sequence>MEDEYLFEKEQKIPEDPFYIEADVFDTGDYSRLLVVPCGTKYILVLNDEHLCTLELTCDEPVCWEQEEGNLDDEIVERLGKAINGYSV</sequence>
<dbReference type="OrthoDB" id="797973at2"/>
<dbReference type="EMBL" id="QEAS01000002">
    <property type="protein sequence ID" value="PWG82233.1"/>
    <property type="molecule type" value="Genomic_DNA"/>
</dbReference>
<dbReference type="AlphaFoldDB" id="A0A2U2PLE7"/>
<reference evidence="1 2" key="1">
    <citation type="submission" date="2018-04" db="EMBL/GenBank/DDBJ databases">
        <title>Pedobacter chongqingensis sp. nov., isolated from a rottenly hemp rope.</title>
        <authorList>
            <person name="Cai Y."/>
        </authorList>
    </citation>
    <scope>NUCLEOTIDE SEQUENCE [LARGE SCALE GENOMIC DNA]</scope>
    <source>
        <strain evidence="1 2">FJ4-8</strain>
    </source>
</reference>
<protein>
    <submittedName>
        <fullName evidence="1">Uncharacterized protein</fullName>
    </submittedName>
</protein>
<evidence type="ECO:0000313" key="2">
    <source>
        <dbReference type="Proteomes" id="UP000245647"/>
    </source>
</evidence>